<keyword evidence="2" id="KW-0812">Transmembrane</keyword>
<dbReference type="GO" id="GO:0005737">
    <property type="term" value="C:cytoplasm"/>
    <property type="evidence" value="ECO:0007669"/>
    <property type="project" value="TreeGrafter"/>
</dbReference>
<feature type="transmembrane region" description="Helical" evidence="2">
    <location>
        <begin position="34"/>
        <end position="53"/>
    </location>
</feature>
<feature type="transmembrane region" description="Helical" evidence="2">
    <location>
        <begin position="7"/>
        <end position="22"/>
    </location>
</feature>
<keyword evidence="1" id="KW-0175">Coiled coil</keyword>
<evidence type="ECO:0000313" key="3">
    <source>
        <dbReference type="EMBL" id="SNZ10822.1"/>
    </source>
</evidence>
<proteinExistence type="predicted"/>
<dbReference type="PANTHER" id="PTHR18947">
    <property type="entry name" value="HOOK PROTEINS"/>
    <property type="match status" value="1"/>
</dbReference>
<evidence type="ECO:0000256" key="2">
    <source>
        <dbReference type="SAM" id="Phobius"/>
    </source>
</evidence>
<dbReference type="EMBL" id="OBEN01000001">
    <property type="protein sequence ID" value="SNZ10822.1"/>
    <property type="molecule type" value="Genomic_DNA"/>
</dbReference>
<dbReference type="PANTHER" id="PTHR18947:SF28">
    <property type="entry name" value="GIRDIN, ISOFORM A"/>
    <property type="match status" value="1"/>
</dbReference>
<evidence type="ECO:0000256" key="1">
    <source>
        <dbReference type="SAM" id="Coils"/>
    </source>
</evidence>
<organism evidence="3 4">
    <name type="scientific">Hydrogenobacter hydrogenophilus</name>
    <dbReference type="NCBI Taxonomy" id="35835"/>
    <lineage>
        <taxon>Bacteria</taxon>
        <taxon>Pseudomonadati</taxon>
        <taxon>Aquificota</taxon>
        <taxon>Aquificia</taxon>
        <taxon>Aquificales</taxon>
        <taxon>Aquificaceae</taxon>
        <taxon>Hydrogenobacter</taxon>
    </lineage>
</organism>
<evidence type="ECO:0008006" key="5">
    <source>
        <dbReference type="Google" id="ProtNLM"/>
    </source>
</evidence>
<reference evidence="4" key="1">
    <citation type="submission" date="2017-09" db="EMBL/GenBank/DDBJ databases">
        <authorList>
            <person name="Varghese N."/>
            <person name="Submissions S."/>
        </authorList>
    </citation>
    <scope>NUCLEOTIDE SEQUENCE [LARGE SCALE GENOMIC DNA]</scope>
    <source>
        <strain evidence="4">DSM 2913</strain>
    </source>
</reference>
<dbReference type="GO" id="GO:0008017">
    <property type="term" value="F:microtubule binding"/>
    <property type="evidence" value="ECO:0007669"/>
    <property type="project" value="TreeGrafter"/>
</dbReference>
<gene>
    <name evidence="3" type="ORF">SAMN06265353_0062</name>
</gene>
<keyword evidence="4" id="KW-1185">Reference proteome</keyword>
<keyword evidence="2" id="KW-0472">Membrane</keyword>
<sequence length="400" mass="48144">MKESLKLLFLIVAYNFILEYISEKLPIKLFPDDLQSFVMLMSFDSALYLAWFFGYRYSTLAWLSYLFFFQILGLSLITQSFDPITHFTPSFLITLIFLSLFESPTERHTKELLEEKKRLESELERNRRELENIKEQVRLAEDLVNLLRREKEQVEVKLSQLEESQSMEKQKLLKEREELIQRINQAQMHLNEYRSRLERLTEANRKLFELIDLLQRQEDKNQKGEIAQLRKERKRLVKELLQLESLLEEYSKENTELKLEISKIRSHLEDVSQKKELLELELQELKKQINTKGEIYREILNVFLENIEMEDRAISEFMHLPIEKKREFIKELLILNMKEEGEPLESMKGLKNVFKLKPRGGRIYFTFGEKRRWKVLGLIASEDDKDKEKYAKEILIKYMQ</sequence>
<dbReference type="RefSeq" id="WP_096599919.1">
    <property type="nucleotide sequence ID" value="NZ_OBEN01000001.1"/>
</dbReference>
<dbReference type="AlphaFoldDB" id="A0A285NMU9"/>
<feature type="coiled-coil region" evidence="1">
    <location>
        <begin position="109"/>
        <end position="295"/>
    </location>
</feature>
<dbReference type="GO" id="GO:0051959">
    <property type="term" value="F:dynein light intermediate chain binding"/>
    <property type="evidence" value="ECO:0007669"/>
    <property type="project" value="TreeGrafter"/>
</dbReference>
<dbReference type="OrthoDB" id="11917at2"/>
<keyword evidence="2" id="KW-1133">Transmembrane helix</keyword>
<dbReference type="GO" id="GO:0031122">
    <property type="term" value="P:cytoplasmic microtubule organization"/>
    <property type="evidence" value="ECO:0007669"/>
    <property type="project" value="TreeGrafter"/>
</dbReference>
<feature type="transmembrane region" description="Helical" evidence="2">
    <location>
        <begin position="60"/>
        <end position="78"/>
    </location>
</feature>
<dbReference type="GO" id="GO:0030705">
    <property type="term" value="P:cytoskeleton-dependent intracellular transport"/>
    <property type="evidence" value="ECO:0007669"/>
    <property type="project" value="TreeGrafter"/>
</dbReference>
<protein>
    <recommendedName>
        <fullName evidence="5">CARD domain-containing protein</fullName>
    </recommendedName>
</protein>
<evidence type="ECO:0000313" key="4">
    <source>
        <dbReference type="Proteomes" id="UP000218627"/>
    </source>
</evidence>
<accession>A0A285NMU9</accession>
<dbReference type="GO" id="GO:0005815">
    <property type="term" value="C:microtubule organizing center"/>
    <property type="evidence" value="ECO:0007669"/>
    <property type="project" value="TreeGrafter"/>
</dbReference>
<dbReference type="Proteomes" id="UP000218627">
    <property type="component" value="Unassembled WGS sequence"/>
</dbReference>
<name>A0A285NMU9_9AQUI</name>